<accession>A0ABV5ID02</accession>
<name>A0ABV5ID02_9ACTN</name>
<dbReference type="Gene3D" id="3.40.1190.20">
    <property type="match status" value="1"/>
</dbReference>
<dbReference type="Proteomes" id="UP001589647">
    <property type="component" value="Unassembled WGS sequence"/>
</dbReference>
<sequence>MVDQGFCRYSPSLGTRDEKTVSAVVVGDVMLDSWLRGSAERPAQEAPVPVTRLEAVEDRMRSVPGDLDGIRPVPPARP</sequence>
<gene>
    <name evidence="1" type="ORF">ACFFV7_14550</name>
</gene>
<protein>
    <submittedName>
        <fullName evidence="1">Uncharacterized protein</fullName>
    </submittedName>
</protein>
<reference evidence="1 2" key="1">
    <citation type="submission" date="2024-09" db="EMBL/GenBank/DDBJ databases">
        <authorList>
            <person name="Sun Q."/>
            <person name="Mori K."/>
        </authorList>
    </citation>
    <scope>NUCLEOTIDE SEQUENCE [LARGE SCALE GENOMIC DNA]</scope>
    <source>
        <strain evidence="1 2">CCM 3426</strain>
    </source>
</reference>
<dbReference type="EMBL" id="JBHMEI010000007">
    <property type="protein sequence ID" value="MFB9202416.1"/>
    <property type="molecule type" value="Genomic_DNA"/>
</dbReference>
<dbReference type="RefSeq" id="WP_189651675.1">
    <property type="nucleotide sequence ID" value="NZ_BMRC01000021.1"/>
</dbReference>
<organism evidence="1 2">
    <name type="scientific">Nonomuraea spiralis</name>
    <dbReference type="NCBI Taxonomy" id="46182"/>
    <lineage>
        <taxon>Bacteria</taxon>
        <taxon>Bacillati</taxon>
        <taxon>Actinomycetota</taxon>
        <taxon>Actinomycetes</taxon>
        <taxon>Streptosporangiales</taxon>
        <taxon>Streptosporangiaceae</taxon>
        <taxon>Nonomuraea</taxon>
    </lineage>
</organism>
<comment type="caution">
    <text evidence="1">The sequence shown here is derived from an EMBL/GenBank/DDBJ whole genome shotgun (WGS) entry which is preliminary data.</text>
</comment>
<dbReference type="InterPro" id="IPR029056">
    <property type="entry name" value="Ribokinase-like"/>
</dbReference>
<proteinExistence type="predicted"/>
<evidence type="ECO:0000313" key="1">
    <source>
        <dbReference type="EMBL" id="MFB9202416.1"/>
    </source>
</evidence>
<evidence type="ECO:0000313" key="2">
    <source>
        <dbReference type="Proteomes" id="UP001589647"/>
    </source>
</evidence>
<keyword evidence="2" id="KW-1185">Reference proteome</keyword>